<dbReference type="EMBL" id="OIVN01000957">
    <property type="protein sequence ID" value="SPC87928.1"/>
    <property type="molecule type" value="Genomic_DNA"/>
</dbReference>
<reference evidence="4" key="1">
    <citation type="submission" date="2018-02" db="EMBL/GenBank/DDBJ databases">
        <authorList>
            <person name="Cohen D.B."/>
            <person name="Kent A.D."/>
        </authorList>
    </citation>
    <scope>NUCLEOTIDE SEQUENCE</scope>
</reference>
<evidence type="ECO:0000259" key="3">
    <source>
        <dbReference type="PROSITE" id="PS50157"/>
    </source>
</evidence>
<gene>
    <name evidence="4" type="ORF">FSB_LOCUS15810</name>
</gene>
<dbReference type="Pfam" id="PF00730">
    <property type="entry name" value="HhH-GPD"/>
    <property type="match status" value="1"/>
</dbReference>
<dbReference type="Gene3D" id="3.30.160.60">
    <property type="entry name" value="Classic Zinc Finger"/>
    <property type="match status" value="1"/>
</dbReference>
<dbReference type="Gene3D" id="1.10.340.30">
    <property type="entry name" value="Hypothetical protein, domain 2"/>
    <property type="match status" value="1"/>
</dbReference>
<dbReference type="SUPFAM" id="SSF48150">
    <property type="entry name" value="DNA-glycosylase"/>
    <property type="match status" value="1"/>
</dbReference>
<proteinExistence type="predicted"/>
<dbReference type="InterPro" id="IPR003265">
    <property type="entry name" value="HhH-GPD_domain"/>
</dbReference>
<dbReference type="AlphaFoldDB" id="A0A2N9FL54"/>
<dbReference type="GO" id="GO:0006284">
    <property type="term" value="P:base-excision repair"/>
    <property type="evidence" value="ECO:0007669"/>
    <property type="project" value="InterPro"/>
</dbReference>
<keyword evidence="1" id="KW-0863">Zinc-finger</keyword>
<feature type="domain" description="C2H2-type" evidence="3">
    <location>
        <begin position="365"/>
        <end position="392"/>
    </location>
</feature>
<dbReference type="PROSITE" id="PS50157">
    <property type="entry name" value="ZINC_FINGER_C2H2_2"/>
    <property type="match status" value="1"/>
</dbReference>
<dbReference type="InterPro" id="IPR023170">
    <property type="entry name" value="HhH_base_excis_C"/>
</dbReference>
<dbReference type="Gene3D" id="1.10.1670.10">
    <property type="entry name" value="Helix-hairpin-Helix base-excision DNA repair enzymes (C-terminal)"/>
    <property type="match status" value="1"/>
</dbReference>
<dbReference type="InterPro" id="IPR036236">
    <property type="entry name" value="Znf_C2H2_sf"/>
</dbReference>
<protein>
    <recommendedName>
        <fullName evidence="3">C2H2-type domain-containing protein</fullName>
    </recommendedName>
</protein>
<organism evidence="4">
    <name type="scientific">Fagus sylvatica</name>
    <name type="common">Beechnut</name>
    <dbReference type="NCBI Taxonomy" id="28930"/>
    <lineage>
        <taxon>Eukaryota</taxon>
        <taxon>Viridiplantae</taxon>
        <taxon>Streptophyta</taxon>
        <taxon>Embryophyta</taxon>
        <taxon>Tracheophyta</taxon>
        <taxon>Spermatophyta</taxon>
        <taxon>Magnoliopsida</taxon>
        <taxon>eudicotyledons</taxon>
        <taxon>Gunneridae</taxon>
        <taxon>Pentapetalae</taxon>
        <taxon>rosids</taxon>
        <taxon>fabids</taxon>
        <taxon>Fagales</taxon>
        <taxon>Fagaceae</taxon>
        <taxon>Fagus</taxon>
    </lineage>
</organism>
<evidence type="ECO:0000256" key="1">
    <source>
        <dbReference type="PROSITE-ProRule" id="PRU00042"/>
    </source>
</evidence>
<feature type="region of interest" description="Disordered" evidence="2">
    <location>
        <begin position="1"/>
        <end position="44"/>
    </location>
</feature>
<dbReference type="GO" id="GO:0016787">
    <property type="term" value="F:hydrolase activity"/>
    <property type="evidence" value="ECO:0007669"/>
    <property type="project" value="UniProtKB-ARBA"/>
</dbReference>
<dbReference type="PANTHER" id="PTHR47203:SF1">
    <property type="entry name" value="HYPOTHETICAL BASE EXCISION DNA REPAIR PROTEIN (EUROFUNG)"/>
    <property type="match status" value="1"/>
</dbReference>
<dbReference type="GO" id="GO:0140097">
    <property type="term" value="F:catalytic activity, acting on DNA"/>
    <property type="evidence" value="ECO:0007669"/>
    <property type="project" value="UniProtKB-ARBA"/>
</dbReference>
<dbReference type="PROSITE" id="PS00028">
    <property type="entry name" value="ZINC_FINGER_C2H2_1"/>
    <property type="match status" value="1"/>
</dbReference>
<dbReference type="CDD" id="cd00056">
    <property type="entry name" value="ENDO3c"/>
    <property type="match status" value="1"/>
</dbReference>
<keyword evidence="1" id="KW-0862">Zinc</keyword>
<dbReference type="PANTHER" id="PTHR47203">
    <property type="match status" value="1"/>
</dbReference>
<dbReference type="GO" id="GO:0008270">
    <property type="term" value="F:zinc ion binding"/>
    <property type="evidence" value="ECO:0007669"/>
    <property type="project" value="UniProtKB-KW"/>
</dbReference>
<dbReference type="SUPFAM" id="SSF57667">
    <property type="entry name" value="beta-beta-alpha zinc fingers"/>
    <property type="match status" value="1"/>
</dbReference>
<feature type="compositionally biased region" description="Polar residues" evidence="2">
    <location>
        <begin position="23"/>
        <end position="32"/>
    </location>
</feature>
<dbReference type="InterPro" id="IPR013087">
    <property type="entry name" value="Znf_C2H2_type"/>
</dbReference>
<sequence length="565" mass="63293">MLKSRKRKQLELHHKPQSESESESGTKPTRPTNDPYPTHIRPTPEECRAVRDDLLALHGFPKEFVKYRKDEAQIQSEPLLDGDAKETVLDGLVKTVLSQNTTEVNSLRAFDSLKSAFPTWEDVLAAESKCLENAIRCGGLAPTKASCIKNILSCLLEKKGKLCLEYLRDLSVDEIKAELSQFKGIGPKTVACVLMFNLQQDDFPVDTHVFEIAKAIGWVPALADRNKTYLHLNQRIPNELKFDLNCLLFTHGKICRRCIKKVGKEAKHIEYGKLLVSEIMENNMLQTNFAASNLPLGRRSKNDGFSSDIHIEVKKLKLFGFEVDPYARGEKYLRKSERQGSIGPPDKGLSGMEKSSICEPANKKYECEFCLKEFSNSQAFGGHQNAHKKERLKKKKMQLRGKGLSFNVYLQPLQSHSSFISSRSSPCFIDFASCVPELTHHKESQIGLNSLGRDQNLYGGASRIIKPMALAPHGSFEQKTCGRPVVIKPLPSYISKTSCQSLCTRLGLLNSQMYAAPPEMRAIQSGKSKQSLSFSPPFDFCDSQNEKKWVKTGIILNHVGSLLEG</sequence>
<evidence type="ECO:0000256" key="2">
    <source>
        <dbReference type="SAM" id="MobiDB-lite"/>
    </source>
</evidence>
<name>A0A2N9FL54_FAGSY</name>
<accession>A0A2N9FL54</accession>
<keyword evidence="1" id="KW-0479">Metal-binding</keyword>
<dbReference type="InterPro" id="IPR011257">
    <property type="entry name" value="DNA_glycosylase"/>
</dbReference>
<dbReference type="SMART" id="SM00478">
    <property type="entry name" value="ENDO3c"/>
    <property type="match status" value="1"/>
</dbReference>
<feature type="compositionally biased region" description="Basic and acidic residues" evidence="2">
    <location>
        <begin position="9"/>
        <end position="18"/>
    </location>
</feature>
<evidence type="ECO:0000313" key="4">
    <source>
        <dbReference type="EMBL" id="SPC87928.1"/>
    </source>
</evidence>